<protein>
    <submittedName>
        <fullName evidence="1">Uncharacterized protein</fullName>
    </submittedName>
</protein>
<comment type="caution">
    <text evidence="1">The sequence shown here is derived from an EMBL/GenBank/DDBJ whole genome shotgun (WGS) entry which is preliminary data.</text>
</comment>
<proteinExistence type="predicted"/>
<sequence>MLSVICFIRSFFETPAVEGFVTHATHPEDVDSLQEKSAESRDGWREPALEEAQDMTEEYFETRSWHSDTFSDCTGDHRSFSSPKHSPGLRKQGSEGQHAVVDGPQMNTDGEELMVPLGSECSLMNLDLDSGCAVLEETGFPSLSRTCVFDTPKDSQLFTTSEELMVQVEASCNAEILDDSGCDGAANRSPSEEAGLPSIVQSNTASKGLTDSDLVVASRDLVDISSSKCLRKLDSSYSERKNDVLEINTGE</sequence>
<dbReference type="Proteomes" id="UP000830395">
    <property type="component" value="Chromosome 21"/>
</dbReference>
<organism evidence="1 2">
    <name type="scientific">Pangasius djambal</name>
    <dbReference type="NCBI Taxonomy" id="1691987"/>
    <lineage>
        <taxon>Eukaryota</taxon>
        <taxon>Metazoa</taxon>
        <taxon>Chordata</taxon>
        <taxon>Craniata</taxon>
        <taxon>Vertebrata</taxon>
        <taxon>Euteleostomi</taxon>
        <taxon>Actinopterygii</taxon>
        <taxon>Neopterygii</taxon>
        <taxon>Teleostei</taxon>
        <taxon>Ostariophysi</taxon>
        <taxon>Siluriformes</taxon>
        <taxon>Pangasiidae</taxon>
        <taxon>Pangasius</taxon>
    </lineage>
</organism>
<evidence type="ECO:0000313" key="1">
    <source>
        <dbReference type="EMBL" id="MCJ8745314.1"/>
    </source>
</evidence>
<feature type="non-terminal residue" evidence="1">
    <location>
        <position position="251"/>
    </location>
</feature>
<dbReference type="EMBL" id="CM040995">
    <property type="protein sequence ID" value="MCJ8745314.1"/>
    <property type="molecule type" value="Genomic_DNA"/>
</dbReference>
<gene>
    <name evidence="1" type="ORF">PDJAM_G00128960</name>
</gene>
<keyword evidence="2" id="KW-1185">Reference proteome</keyword>
<accession>A0ACC5ZBB7</accession>
<reference evidence="1" key="1">
    <citation type="submission" date="2020-02" db="EMBL/GenBank/DDBJ databases">
        <title>Genome sequencing of the panga catfish, Pangasius djambal.</title>
        <authorList>
            <person name="Wen M."/>
            <person name="Zahm M."/>
            <person name="Roques C."/>
            <person name="Cabau C."/>
            <person name="Klopp C."/>
            <person name="Donnadieu C."/>
            <person name="Jouanno E."/>
            <person name="Avarre J.-C."/>
            <person name="Campet M."/>
            <person name="Ha T."/>
            <person name="Dugue R."/>
            <person name="Lampietro C."/>
            <person name="Louis A."/>
            <person name="Herpin A."/>
            <person name="Echchiki A."/>
            <person name="Berthelot C."/>
            <person name="Parey E."/>
            <person name="Roest-Crollius H."/>
            <person name="Braasch I."/>
            <person name="Postlethwait J.H."/>
            <person name="Bobe J."/>
            <person name="Montfort J."/>
            <person name="Bouchez O."/>
            <person name="Begum T."/>
            <person name="Schartl M."/>
            <person name="Gustiano R."/>
            <person name="Guiguen Y."/>
        </authorList>
    </citation>
    <scope>NUCLEOTIDE SEQUENCE</scope>
    <source>
        <strain evidence="1">Pdj_M5554</strain>
    </source>
</reference>
<name>A0ACC5ZBB7_9TELE</name>
<evidence type="ECO:0000313" key="2">
    <source>
        <dbReference type="Proteomes" id="UP000830395"/>
    </source>
</evidence>